<organism evidence="2 3">
    <name type="scientific">Conoideocrella luteorostrata</name>
    <dbReference type="NCBI Taxonomy" id="1105319"/>
    <lineage>
        <taxon>Eukaryota</taxon>
        <taxon>Fungi</taxon>
        <taxon>Dikarya</taxon>
        <taxon>Ascomycota</taxon>
        <taxon>Pezizomycotina</taxon>
        <taxon>Sordariomycetes</taxon>
        <taxon>Hypocreomycetidae</taxon>
        <taxon>Hypocreales</taxon>
        <taxon>Clavicipitaceae</taxon>
        <taxon>Conoideocrella</taxon>
    </lineage>
</organism>
<dbReference type="AlphaFoldDB" id="A0AAJ0CXV3"/>
<feature type="compositionally biased region" description="Basic and acidic residues" evidence="1">
    <location>
        <begin position="45"/>
        <end position="72"/>
    </location>
</feature>
<accession>A0AAJ0CXV3</accession>
<dbReference type="EMBL" id="JASWJB010000010">
    <property type="protein sequence ID" value="KAK2612966.1"/>
    <property type="molecule type" value="Genomic_DNA"/>
</dbReference>
<keyword evidence="3" id="KW-1185">Reference proteome</keyword>
<reference evidence="2" key="1">
    <citation type="submission" date="2023-06" db="EMBL/GenBank/DDBJ databases">
        <title>Conoideocrella luteorostrata (Hypocreales: Clavicipitaceae), a potential biocontrol fungus for elongate hemlock scale in United States Christmas tree production areas.</title>
        <authorList>
            <person name="Barrett H."/>
            <person name="Lovett B."/>
            <person name="Macias A.M."/>
            <person name="Stajich J.E."/>
            <person name="Kasson M.T."/>
        </authorList>
    </citation>
    <scope>NUCLEOTIDE SEQUENCE</scope>
    <source>
        <strain evidence="2">ARSEF 14590</strain>
    </source>
</reference>
<feature type="compositionally biased region" description="Basic and acidic residues" evidence="1">
    <location>
        <begin position="182"/>
        <end position="207"/>
    </location>
</feature>
<sequence>METITGLAHTAAKAVWGDGTEHDEPASGVQGDVTKGEPYDGGNIDSHESKKRDSKFDTETNEQLKDHKHFEPAVETSISSKKASDDAAEHSTDPEMADSKQELKGAGPKPVAEVAKEHGGDAGNIGTESKTRSSKSDRAEITEAEDSKDKDKAGDEGTGEKYVKTSGLAADGGDFDATKPGAGREADRLMEQKGIHHEAGGDSKLSKPDSSSSGNGNKDGRDKPSMKERIKDKLHLHKS</sequence>
<feature type="compositionally biased region" description="Basic and acidic residues" evidence="1">
    <location>
        <begin position="129"/>
        <end position="163"/>
    </location>
</feature>
<feature type="compositionally biased region" description="Basic and acidic residues" evidence="1">
    <location>
        <begin position="82"/>
        <end position="103"/>
    </location>
</feature>
<feature type="region of interest" description="Disordered" evidence="1">
    <location>
        <begin position="14"/>
        <end position="239"/>
    </location>
</feature>
<comment type="caution">
    <text evidence="2">The sequence shown here is derived from an EMBL/GenBank/DDBJ whole genome shotgun (WGS) entry which is preliminary data.</text>
</comment>
<proteinExistence type="predicted"/>
<evidence type="ECO:0000313" key="3">
    <source>
        <dbReference type="Proteomes" id="UP001251528"/>
    </source>
</evidence>
<feature type="compositionally biased region" description="Basic and acidic residues" evidence="1">
    <location>
        <begin position="218"/>
        <end position="233"/>
    </location>
</feature>
<dbReference type="Proteomes" id="UP001251528">
    <property type="component" value="Unassembled WGS sequence"/>
</dbReference>
<name>A0AAJ0CXV3_9HYPO</name>
<gene>
    <name evidence="2" type="ORF">QQS21_001077</name>
</gene>
<evidence type="ECO:0000313" key="2">
    <source>
        <dbReference type="EMBL" id="KAK2612966.1"/>
    </source>
</evidence>
<evidence type="ECO:0008006" key="4">
    <source>
        <dbReference type="Google" id="ProtNLM"/>
    </source>
</evidence>
<protein>
    <recommendedName>
        <fullName evidence="4">Glycine-rich cell wall structural protein 1</fullName>
    </recommendedName>
</protein>
<evidence type="ECO:0000256" key="1">
    <source>
        <dbReference type="SAM" id="MobiDB-lite"/>
    </source>
</evidence>